<reference evidence="1" key="1">
    <citation type="submission" date="2021-04" db="EMBL/GenBank/DDBJ databases">
        <title>Genome based classification of Actinospica acidithermotolerans sp. nov., an actinobacterium isolated from an Indonesian hot spring.</title>
        <authorList>
            <person name="Kusuma A.B."/>
            <person name="Putra K.E."/>
            <person name="Nafisah S."/>
            <person name="Loh J."/>
            <person name="Nouioui I."/>
            <person name="Goodfellow M."/>
        </authorList>
    </citation>
    <scope>NUCLEOTIDE SEQUENCE</scope>
    <source>
        <strain evidence="1">CSCA 57</strain>
    </source>
</reference>
<evidence type="ECO:0000313" key="1">
    <source>
        <dbReference type="EMBL" id="MBR7839799.1"/>
    </source>
</evidence>
<accession>A0A941F103</accession>
<sequence length="73" mass="8056">MDEVKAPGKSFDISKEEVWAAWVKVRGNQGAAGVDGVSVAEFEKDLKNNLYRIWNRMSSGAYFPPEVKAVAIP</sequence>
<comment type="caution">
    <text evidence="1">The sequence shown here is derived from an EMBL/GenBank/DDBJ whole genome shotgun (WGS) entry which is preliminary data.</text>
</comment>
<evidence type="ECO:0000313" key="2">
    <source>
        <dbReference type="Proteomes" id="UP000675781"/>
    </source>
</evidence>
<dbReference type="EMBL" id="JAGSOG010000641">
    <property type="protein sequence ID" value="MBR7839799.1"/>
    <property type="molecule type" value="Genomic_DNA"/>
</dbReference>
<name>A0A941F103_9ACTN</name>
<protein>
    <recommendedName>
        <fullName evidence="3">Group II intron reverse transcriptase/maturase</fullName>
    </recommendedName>
</protein>
<proteinExistence type="predicted"/>
<dbReference type="Proteomes" id="UP000675781">
    <property type="component" value="Unassembled WGS sequence"/>
</dbReference>
<organism evidence="1 2">
    <name type="scientific">Actinospica durhamensis</name>
    <dbReference type="NCBI Taxonomy" id="1508375"/>
    <lineage>
        <taxon>Bacteria</taxon>
        <taxon>Bacillati</taxon>
        <taxon>Actinomycetota</taxon>
        <taxon>Actinomycetes</taxon>
        <taxon>Catenulisporales</taxon>
        <taxon>Actinospicaceae</taxon>
        <taxon>Actinospica</taxon>
    </lineage>
</organism>
<evidence type="ECO:0008006" key="3">
    <source>
        <dbReference type="Google" id="ProtNLM"/>
    </source>
</evidence>
<dbReference type="AlphaFoldDB" id="A0A941F103"/>
<keyword evidence="2" id="KW-1185">Reference proteome</keyword>
<gene>
    <name evidence="1" type="ORF">KDL01_41540</name>
</gene>
<feature type="non-terminal residue" evidence="1">
    <location>
        <position position="73"/>
    </location>
</feature>